<evidence type="ECO:0000259" key="2">
    <source>
        <dbReference type="Pfam" id="PF20209"/>
    </source>
</evidence>
<feature type="domain" description="Helitron helicase-like" evidence="1">
    <location>
        <begin position="285"/>
        <end position="456"/>
    </location>
</feature>
<dbReference type="Pfam" id="PF14214">
    <property type="entry name" value="Helitron_like_N"/>
    <property type="match status" value="1"/>
</dbReference>
<feature type="domain" description="DUF6570" evidence="2">
    <location>
        <begin position="2"/>
        <end position="86"/>
    </location>
</feature>
<keyword evidence="3" id="KW-0347">Helicase</keyword>
<reference evidence="3 4" key="1">
    <citation type="journal article" date="2019" name="Fungal Biol. Biotechnol.">
        <title>Draft genome sequence of fastidious pathogen Ceratobasidium theobromae, which causes vascular-streak dieback in Theobroma cacao.</title>
        <authorList>
            <person name="Ali S.S."/>
            <person name="Asman A."/>
            <person name="Shao J."/>
            <person name="Firmansyah A.P."/>
            <person name="Susilo A.W."/>
            <person name="Rosmana A."/>
            <person name="McMahon P."/>
            <person name="Junaid M."/>
            <person name="Guest D."/>
            <person name="Kheng T.Y."/>
            <person name="Meinhardt L.W."/>
            <person name="Bailey B.A."/>
        </authorList>
    </citation>
    <scope>NUCLEOTIDE SEQUENCE [LARGE SCALE GENOMIC DNA]</scope>
    <source>
        <strain evidence="3 4">CT2</strain>
    </source>
</reference>
<dbReference type="EMBL" id="SSOP01000473">
    <property type="protein sequence ID" value="KAB5588370.1"/>
    <property type="molecule type" value="Genomic_DNA"/>
</dbReference>
<comment type="caution">
    <text evidence="3">The sequence shown here is derived from an EMBL/GenBank/DDBJ whole genome shotgun (WGS) entry which is preliminary data.</text>
</comment>
<dbReference type="InterPro" id="IPR025476">
    <property type="entry name" value="Helitron_helicase-like"/>
</dbReference>
<sequence length="707" mass="80125">MGNVTAYFANVDAVVKMLQGELVPRKPSILPSLIAVTATGRSKLPTSHLKPLLHVRRTLIHSGLLALKHTLCHPGYVNLNIDEGAMANLPDDDIPQEILTTIREEQDEGIVARESAGYVPDHQDEGVNGGQQDKARERPYNGYMVADNIEELANDHSQTSRTSAADETHITPHELMQSAIENLKSELGQQMLQEGGYYTRHSLFARDFGQPQSGKSQEAGEYENPSTFAFPILFPYGVGGLEDDRKEPVSFVEHARWCLQYYNNRFRRHLVFIFWVLNFDQFSAILLTLTPDDLLKASEEEEKGVRSSDPRIQLLRKVVRVSLQKVMGSNASRALNRSKIWSTSLYLNPMNLWITFNPVDRHDPIFQVFTGKNIDMNNLGTVLGVSAHERALTVAEDPFAATQFFFFLANTILETLFGFKTKARAVSNTMGTLGIGHAYFGAVEAQGLGSLHLHLIMWLQNSPNAEEITFKLKSQEFREKVKAYLRANIRSQIENLTEDILVHAQHLPYLQQKQEATHCKRQAPFEISEVDEVTEDGAIRTRRLIKQLNSWCPSLFYGGWCNNDIKLVTNGSEARAIAWYITNYATKMQGHSFNHSAVLAKTYMYHQDHSNSEADPRERNRLFVFRCNMSLNREMEFSSQQAVAYIMGYGDTIMSHTYSPIYWSSVVWDLKKTFPELATGDEKIEPKNYVKKDKNFDPANDVGECTP</sequence>
<accession>A0A5N5Q9A0</accession>
<evidence type="ECO:0000313" key="3">
    <source>
        <dbReference type="EMBL" id="KAB5588370.1"/>
    </source>
</evidence>
<dbReference type="AlphaFoldDB" id="A0A5N5Q9A0"/>
<proteinExistence type="predicted"/>
<evidence type="ECO:0000259" key="1">
    <source>
        <dbReference type="Pfam" id="PF14214"/>
    </source>
</evidence>
<protein>
    <submittedName>
        <fullName evidence="3">ATP-dependent DNA helicase pif1</fullName>
    </submittedName>
</protein>
<dbReference type="GO" id="GO:0004386">
    <property type="term" value="F:helicase activity"/>
    <property type="evidence" value="ECO:0007669"/>
    <property type="project" value="UniProtKB-KW"/>
</dbReference>
<keyword evidence="3" id="KW-0378">Hydrolase</keyword>
<name>A0A5N5Q9A0_9AGAM</name>
<gene>
    <name evidence="3" type="ORF">CTheo_8190</name>
</gene>
<dbReference type="Proteomes" id="UP000383932">
    <property type="component" value="Unassembled WGS sequence"/>
</dbReference>
<dbReference type="Pfam" id="PF20209">
    <property type="entry name" value="DUF6570"/>
    <property type="match status" value="1"/>
</dbReference>
<evidence type="ECO:0000313" key="4">
    <source>
        <dbReference type="Proteomes" id="UP000383932"/>
    </source>
</evidence>
<keyword evidence="3" id="KW-0547">Nucleotide-binding</keyword>
<organism evidence="3 4">
    <name type="scientific">Ceratobasidium theobromae</name>
    <dbReference type="NCBI Taxonomy" id="1582974"/>
    <lineage>
        <taxon>Eukaryota</taxon>
        <taxon>Fungi</taxon>
        <taxon>Dikarya</taxon>
        <taxon>Basidiomycota</taxon>
        <taxon>Agaricomycotina</taxon>
        <taxon>Agaricomycetes</taxon>
        <taxon>Cantharellales</taxon>
        <taxon>Ceratobasidiaceae</taxon>
        <taxon>Ceratobasidium</taxon>
    </lineage>
</organism>
<dbReference type="OrthoDB" id="432234at2759"/>
<dbReference type="InterPro" id="IPR046700">
    <property type="entry name" value="DUF6570"/>
</dbReference>
<keyword evidence="3" id="KW-0067">ATP-binding</keyword>
<keyword evidence="4" id="KW-1185">Reference proteome</keyword>